<protein>
    <submittedName>
        <fullName evidence="1">Cof-type HAD-IIB family hydrolase</fullName>
    </submittedName>
</protein>
<organism evidence="1 2">
    <name type="scientific">Candidatus Flavonifractor intestinipullorum</name>
    <dbReference type="NCBI Taxonomy" id="2838587"/>
    <lineage>
        <taxon>Bacteria</taxon>
        <taxon>Bacillati</taxon>
        <taxon>Bacillota</taxon>
        <taxon>Clostridia</taxon>
        <taxon>Eubacteriales</taxon>
        <taxon>Oscillospiraceae</taxon>
        <taxon>Flavonifractor</taxon>
    </lineage>
</organism>
<dbReference type="Proteomes" id="UP000824208">
    <property type="component" value="Unassembled WGS sequence"/>
</dbReference>
<proteinExistence type="predicted"/>
<comment type="caution">
    <text evidence="1">The sequence shown here is derived from an EMBL/GenBank/DDBJ whole genome shotgun (WGS) entry which is preliminary data.</text>
</comment>
<dbReference type="PANTHER" id="PTHR10000:SF53">
    <property type="entry name" value="5-AMINO-6-(5-PHOSPHO-D-RIBITYLAMINO)URACIL PHOSPHATASE YBJI-RELATED"/>
    <property type="match status" value="1"/>
</dbReference>
<dbReference type="GO" id="GO:0000287">
    <property type="term" value="F:magnesium ion binding"/>
    <property type="evidence" value="ECO:0007669"/>
    <property type="project" value="TreeGrafter"/>
</dbReference>
<name>A0A9D2S5T7_9FIRM</name>
<dbReference type="PANTHER" id="PTHR10000">
    <property type="entry name" value="PHOSPHOSERINE PHOSPHATASE"/>
    <property type="match status" value="1"/>
</dbReference>
<reference evidence="1" key="1">
    <citation type="journal article" date="2021" name="PeerJ">
        <title>Extensive microbial diversity within the chicken gut microbiome revealed by metagenomics and culture.</title>
        <authorList>
            <person name="Gilroy R."/>
            <person name="Ravi A."/>
            <person name="Getino M."/>
            <person name="Pursley I."/>
            <person name="Horton D.L."/>
            <person name="Alikhan N.F."/>
            <person name="Baker D."/>
            <person name="Gharbi K."/>
            <person name="Hall N."/>
            <person name="Watson M."/>
            <person name="Adriaenssens E.M."/>
            <person name="Foster-Nyarko E."/>
            <person name="Jarju S."/>
            <person name="Secka A."/>
            <person name="Antonio M."/>
            <person name="Oren A."/>
            <person name="Chaudhuri R.R."/>
            <person name="La Ragione R."/>
            <person name="Hildebrand F."/>
            <person name="Pallen M.J."/>
        </authorList>
    </citation>
    <scope>NUCLEOTIDE SEQUENCE</scope>
    <source>
        <strain evidence="1">CHK189-11263</strain>
    </source>
</reference>
<dbReference type="GO" id="GO:0016791">
    <property type="term" value="F:phosphatase activity"/>
    <property type="evidence" value="ECO:0007669"/>
    <property type="project" value="UniProtKB-ARBA"/>
</dbReference>
<dbReference type="Pfam" id="PF08282">
    <property type="entry name" value="Hydrolase_3"/>
    <property type="match status" value="1"/>
</dbReference>
<dbReference type="Gene3D" id="3.30.1240.10">
    <property type="match status" value="1"/>
</dbReference>
<dbReference type="GO" id="GO:0005829">
    <property type="term" value="C:cytosol"/>
    <property type="evidence" value="ECO:0007669"/>
    <property type="project" value="TreeGrafter"/>
</dbReference>
<dbReference type="Gene3D" id="3.40.50.1000">
    <property type="entry name" value="HAD superfamily/HAD-like"/>
    <property type="match status" value="1"/>
</dbReference>
<accession>A0A9D2S5T7</accession>
<dbReference type="AlphaFoldDB" id="A0A9D2S5T7"/>
<evidence type="ECO:0000313" key="1">
    <source>
        <dbReference type="EMBL" id="HJB56490.1"/>
    </source>
</evidence>
<reference evidence="1" key="2">
    <citation type="submission" date="2021-04" db="EMBL/GenBank/DDBJ databases">
        <authorList>
            <person name="Gilroy R."/>
        </authorList>
    </citation>
    <scope>NUCLEOTIDE SEQUENCE</scope>
    <source>
        <strain evidence="1">CHK189-11263</strain>
    </source>
</reference>
<dbReference type="InterPro" id="IPR023214">
    <property type="entry name" value="HAD_sf"/>
</dbReference>
<dbReference type="InterPro" id="IPR036412">
    <property type="entry name" value="HAD-like_sf"/>
</dbReference>
<gene>
    <name evidence="1" type="ORF">H9714_02950</name>
</gene>
<dbReference type="SUPFAM" id="SSF56784">
    <property type="entry name" value="HAD-like"/>
    <property type="match status" value="1"/>
</dbReference>
<keyword evidence="1" id="KW-0378">Hydrolase</keyword>
<dbReference type="EMBL" id="DWYC01000034">
    <property type="protein sequence ID" value="HJB56490.1"/>
    <property type="molecule type" value="Genomic_DNA"/>
</dbReference>
<sequence length="265" mass="29096">MIKLIASDIDGTLLPYGQKELNPRLFPLIERLWARGVLFCPASGRQYHSLRRLFAPIADHLAYLCENGAILYGPGPEETAPVLAQTPMPREAALALAEEMCSTPLPGHVVITAGNMSYLLRGSPFLEPFRRHTGNRITQVDAFSQIDEPILKVSVYGEEGPDPWQAVLAPRWAERFHMAKAGAGWLDFTLSDKGSGLRQLCSALHLTPEETAAFGDNYNDVAMLDYAGAAYLMEGSDPALKARFPRHCASVEDTLEEMLAALEAK</sequence>
<evidence type="ECO:0000313" key="2">
    <source>
        <dbReference type="Proteomes" id="UP000824208"/>
    </source>
</evidence>